<organism evidence="3 4">
    <name type="scientific">Bacteroides graminisolvens DSM 19988 = JCM 15093</name>
    <dbReference type="NCBI Taxonomy" id="1121097"/>
    <lineage>
        <taxon>Bacteria</taxon>
        <taxon>Pseudomonadati</taxon>
        <taxon>Bacteroidota</taxon>
        <taxon>Bacteroidia</taxon>
        <taxon>Bacteroidales</taxon>
        <taxon>Bacteroidaceae</taxon>
        <taxon>Bacteroides</taxon>
    </lineage>
</organism>
<gene>
    <name evidence="3" type="ORF">JCM15093_2322</name>
</gene>
<dbReference type="EMBL" id="BAJS01000014">
    <property type="protein sequence ID" value="GAK37104.1"/>
    <property type="molecule type" value="Genomic_DNA"/>
</dbReference>
<evidence type="ECO:0000256" key="1">
    <source>
        <dbReference type="ARBA" id="ARBA00023002"/>
    </source>
</evidence>
<dbReference type="PANTHER" id="PTHR47307:SF1">
    <property type="entry name" value="GLUTATHIONE-REGULATED POTASSIUM-EFFLUX SYSTEM ANCILLARY PROTEIN KEFG"/>
    <property type="match status" value="1"/>
</dbReference>
<dbReference type="OrthoDB" id="652200at2"/>
<dbReference type="Proteomes" id="UP000027601">
    <property type="component" value="Unassembled WGS sequence"/>
</dbReference>
<dbReference type="PANTHER" id="PTHR47307">
    <property type="entry name" value="GLUTATHIONE-REGULATED POTASSIUM-EFFLUX SYSTEM ANCILLARY PROTEIN KEFG"/>
    <property type="match status" value="1"/>
</dbReference>
<dbReference type="InterPro" id="IPR003680">
    <property type="entry name" value="Flavodoxin_fold"/>
</dbReference>
<protein>
    <submittedName>
        <fullName evidence="3">NAD(P)H oxidoreductase YRKL</fullName>
    </submittedName>
</protein>
<dbReference type="GO" id="GO:0010181">
    <property type="term" value="F:FMN binding"/>
    <property type="evidence" value="ECO:0007669"/>
    <property type="project" value="TreeGrafter"/>
</dbReference>
<dbReference type="InterPro" id="IPR029039">
    <property type="entry name" value="Flavoprotein-like_sf"/>
</dbReference>
<evidence type="ECO:0000313" key="4">
    <source>
        <dbReference type="Proteomes" id="UP000027601"/>
    </source>
</evidence>
<feature type="domain" description="Flavodoxin-like fold" evidence="2">
    <location>
        <begin position="1"/>
        <end position="167"/>
    </location>
</feature>
<proteinExistence type="predicted"/>
<keyword evidence="1" id="KW-0560">Oxidoreductase</keyword>
<dbReference type="GO" id="GO:0003955">
    <property type="term" value="F:NAD(P)H dehydrogenase (quinone) activity"/>
    <property type="evidence" value="ECO:0007669"/>
    <property type="project" value="TreeGrafter"/>
</dbReference>
<dbReference type="RefSeq" id="WP_024996863.1">
    <property type="nucleotide sequence ID" value="NZ_ATZI01000001.1"/>
</dbReference>
<accession>A0A069DA75</accession>
<reference evidence="3 4" key="1">
    <citation type="journal article" date="2015" name="Microbes Environ.">
        <title>Distribution and evolution of nitrogen fixation genes in the phylum bacteroidetes.</title>
        <authorList>
            <person name="Inoue J."/>
            <person name="Oshima K."/>
            <person name="Suda W."/>
            <person name="Sakamoto M."/>
            <person name="Iino T."/>
            <person name="Noda S."/>
            <person name="Hongoh Y."/>
            <person name="Hattori M."/>
            <person name="Ohkuma M."/>
        </authorList>
    </citation>
    <scope>NUCLEOTIDE SEQUENCE [LARGE SCALE GENOMIC DNA]</scope>
    <source>
        <strain evidence="3 4">JCM 15093</strain>
    </source>
</reference>
<evidence type="ECO:0000313" key="3">
    <source>
        <dbReference type="EMBL" id="GAK37104.1"/>
    </source>
</evidence>
<name>A0A069DA75_9BACE</name>
<sequence length="172" mass="19541">MKTIVVLAHPHIEQSGVNKTWTSALVQKHPEVKLHNLYTKYPDWKFDVQAEQALLEQYDRIILEFPVQWYSVTPLLKKWLDDVFLQGWCYGEGGNKLAGKQIGIALSTAGVSEAYTEEVYGTVAQILKPLESTAKFVGAEYISYHVFHGAYTPDASERLAEDVEKYIDFVTK</sequence>
<dbReference type="Gene3D" id="3.40.50.360">
    <property type="match status" value="1"/>
</dbReference>
<dbReference type="AlphaFoldDB" id="A0A069DA75"/>
<dbReference type="InterPro" id="IPR046980">
    <property type="entry name" value="KefG/KefF"/>
</dbReference>
<dbReference type="eggNOG" id="COG2249">
    <property type="taxonomic scope" value="Bacteria"/>
</dbReference>
<dbReference type="GO" id="GO:0009055">
    <property type="term" value="F:electron transfer activity"/>
    <property type="evidence" value="ECO:0007669"/>
    <property type="project" value="TreeGrafter"/>
</dbReference>
<evidence type="ECO:0000259" key="2">
    <source>
        <dbReference type="Pfam" id="PF02525"/>
    </source>
</evidence>
<dbReference type="SUPFAM" id="SSF52218">
    <property type="entry name" value="Flavoproteins"/>
    <property type="match status" value="1"/>
</dbReference>
<comment type="caution">
    <text evidence="3">The sequence shown here is derived from an EMBL/GenBank/DDBJ whole genome shotgun (WGS) entry which is preliminary data.</text>
</comment>
<dbReference type="Pfam" id="PF02525">
    <property type="entry name" value="Flavodoxin_2"/>
    <property type="match status" value="1"/>
</dbReference>
<dbReference type="STRING" id="1121097.GCA_000428125_00894"/>
<keyword evidence="4" id="KW-1185">Reference proteome</keyword>